<evidence type="ECO:0000313" key="2">
    <source>
        <dbReference type="EMBL" id="PSB04472.1"/>
    </source>
</evidence>
<feature type="domain" description="M23ase beta-sheet core" evidence="1">
    <location>
        <begin position="15"/>
        <end position="120"/>
    </location>
</feature>
<dbReference type="GO" id="GO:0004222">
    <property type="term" value="F:metalloendopeptidase activity"/>
    <property type="evidence" value="ECO:0007669"/>
    <property type="project" value="TreeGrafter"/>
</dbReference>
<dbReference type="PANTHER" id="PTHR21666">
    <property type="entry name" value="PEPTIDASE-RELATED"/>
    <property type="match status" value="1"/>
</dbReference>
<dbReference type="PANTHER" id="PTHR21666:SF270">
    <property type="entry name" value="MUREIN HYDROLASE ACTIVATOR ENVC"/>
    <property type="match status" value="1"/>
</dbReference>
<comment type="caution">
    <text evidence="2">The sequence shown here is derived from an EMBL/GenBank/DDBJ whole genome shotgun (WGS) entry which is preliminary data.</text>
</comment>
<dbReference type="SUPFAM" id="SSF51261">
    <property type="entry name" value="Duplicated hybrid motif"/>
    <property type="match status" value="1"/>
</dbReference>
<reference evidence="2 3" key="1">
    <citation type="submission" date="2018-02" db="EMBL/GenBank/DDBJ databases">
        <authorList>
            <person name="Cohen D.B."/>
            <person name="Kent A.D."/>
        </authorList>
    </citation>
    <scope>NUCLEOTIDE SEQUENCE [LARGE SCALE GENOMIC DNA]</scope>
    <source>
        <strain evidence="2 3">CCAP 1448/3</strain>
    </source>
</reference>
<name>A0A2T1C856_9CYAN</name>
<dbReference type="InterPro" id="IPR016047">
    <property type="entry name" value="M23ase_b-sheet_dom"/>
</dbReference>
<dbReference type="AlphaFoldDB" id="A0A2T1C856"/>
<organism evidence="2 3">
    <name type="scientific">Merismopedia glauca CCAP 1448/3</name>
    <dbReference type="NCBI Taxonomy" id="1296344"/>
    <lineage>
        <taxon>Bacteria</taxon>
        <taxon>Bacillati</taxon>
        <taxon>Cyanobacteriota</taxon>
        <taxon>Cyanophyceae</taxon>
        <taxon>Synechococcales</taxon>
        <taxon>Merismopediaceae</taxon>
        <taxon>Merismopedia</taxon>
    </lineage>
</organism>
<dbReference type="Proteomes" id="UP000238762">
    <property type="component" value="Unassembled WGS sequence"/>
</dbReference>
<evidence type="ECO:0000313" key="3">
    <source>
        <dbReference type="Proteomes" id="UP000238762"/>
    </source>
</evidence>
<dbReference type="EMBL" id="PVWJ01000012">
    <property type="protein sequence ID" value="PSB04472.1"/>
    <property type="molecule type" value="Genomic_DNA"/>
</dbReference>
<dbReference type="Gene3D" id="2.70.70.10">
    <property type="entry name" value="Glucose Permease (Domain IIA)"/>
    <property type="match status" value="1"/>
</dbReference>
<accession>A0A2T1C856</accession>
<dbReference type="OrthoDB" id="507840at2"/>
<dbReference type="InterPro" id="IPR050570">
    <property type="entry name" value="Cell_wall_metabolism_enzyme"/>
</dbReference>
<dbReference type="Pfam" id="PF01551">
    <property type="entry name" value="Peptidase_M23"/>
    <property type="match status" value="1"/>
</dbReference>
<dbReference type="InterPro" id="IPR011055">
    <property type="entry name" value="Dup_hybrid_motif"/>
</dbReference>
<dbReference type="CDD" id="cd12797">
    <property type="entry name" value="M23_peptidase"/>
    <property type="match status" value="1"/>
</dbReference>
<gene>
    <name evidence="2" type="ORF">C7B64_03800</name>
</gene>
<keyword evidence="3" id="KW-1185">Reference proteome</keyword>
<protein>
    <recommendedName>
        <fullName evidence="1">M23ase beta-sheet core domain-containing protein</fullName>
    </recommendedName>
</protein>
<proteinExistence type="predicted"/>
<evidence type="ECO:0000259" key="1">
    <source>
        <dbReference type="Pfam" id="PF01551"/>
    </source>
</evidence>
<reference evidence="2 3" key="2">
    <citation type="submission" date="2018-03" db="EMBL/GenBank/DDBJ databases">
        <title>The ancient ancestry and fast evolution of plastids.</title>
        <authorList>
            <person name="Moore K.R."/>
            <person name="Magnabosco C."/>
            <person name="Momper L."/>
            <person name="Gold D.A."/>
            <person name="Bosak T."/>
            <person name="Fournier G.P."/>
        </authorList>
    </citation>
    <scope>NUCLEOTIDE SEQUENCE [LARGE SCALE GENOMIC DNA]</scope>
    <source>
        <strain evidence="2 3">CCAP 1448/3</strain>
    </source>
</reference>
<sequence>MSQSYNGTTHRGRMSYARDIAAAIGTPVFAMRSGTVVGIEDRFPDTGGGRENMTKFNYVWIEHDGGYRSAYLHLKQGFTSSINIKVGDRIRGGQLIGFSGNSGWSSGPHLHVEVHKYEDNHNFGQTVPFNLTMWSPSRVARQ</sequence>